<dbReference type="EMBL" id="LAZR01038899">
    <property type="protein sequence ID" value="KKL18359.1"/>
    <property type="molecule type" value="Genomic_DNA"/>
</dbReference>
<evidence type="ECO:0000313" key="1">
    <source>
        <dbReference type="EMBL" id="KKL18359.1"/>
    </source>
</evidence>
<protein>
    <submittedName>
        <fullName evidence="1">Uncharacterized protein</fullName>
    </submittedName>
</protein>
<proteinExistence type="predicted"/>
<gene>
    <name evidence="1" type="ORF">LCGC14_2476290</name>
</gene>
<feature type="non-terminal residue" evidence="1">
    <location>
        <position position="409"/>
    </location>
</feature>
<sequence length="409" mass="45756">MQHRRYKALGITSAKKPQTTHLWWETDAGGLYLVDSADNTKIYYSSDKGANWTQIDVDPSDSSGDNKSRDHNIRVAFHDGDNKIIWFADCDNDGTADDFDVWKLDYSASESAPTTTEIGTSAAPDANTVYVYDIWVFDGNTYVLNQEHRAGDQKIVHWDVDTAPFVEKQLENALNITTNLLIFGIKDADSLNKFWGFEDGAEDLYFLNGSADGSINFSRSGLQSEIYGIPTALNLQGVSYDNTNTIYFIVKKIADGNPYLASFNLDEGSTVVGNPHNVSLMLDRNNSANVPNEFEKAFGIADEIVYELKPNRGGIVQLQDISAISDNNIIAITDNFLMNSDGDMFEFTEVSSEIDEIEYDYGIIGIPQEGFFIAHPDFQANWNKGDSIKIYDQFDAIEFWGIIKDKSRD</sequence>
<dbReference type="InterPro" id="IPR015943">
    <property type="entry name" value="WD40/YVTN_repeat-like_dom_sf"/>
</dbReference>
<dbReference type="AlphaFoldDB" id="A0A0F9B8T0"/>
<comment type="caution">
    <text evidence="1">The sequence shown here is derived from an EMBL/GenBank/DDBJ whole genome shotgun (WGS) entry which is preliminary data.</text>
</comment>
<organism evidence="1">
    <name type="scientific">marine sediment metagenome</name>
    <dbReference type="NCBI Taxonomy" id="412755"/>
    <lineage>
        <taxon>unclassified sequences</taxon>
        <taxon>metagenomes</taxon>
        <taxon>ecological metagenomes</taxon>
    </lineage>
</organism>
<accession>A0A0F9B8T0</accession>
<reference evidence="1" key="1">
    <citation type="journal article" date="2015" name="Nature">
        <title>Complex archaea that bridge the gap between prokaryotes and eukaryotes.</title>
        <authorList>
            <person name="Spang A."/>
            <person name="Saw J.H."/>
            <person name="Jorgensen S.L."/>
            <person name="Zaremba-Niedzwiedzka K."/>
            <person name="Martijn J."/>
            <person name="Lind A.E."/>
            <person name="van Eijk R."/>
            <person name="Schleper C."/>
            <person name="Guy L."/>
            <person name="Ettema T.J."/>
        </authorList>
    </citation>
    <scope>NUCLEOTIDE SEQUENCE</scope>
</reference>
<dbReference type="Gene3D" id="2.130.10.10">
    <property type="entry name" value="YVTN repeat-like/Quinoprotein amine dehydrogenase"/>
    <property type="match status" value="1"/>
</dbReference>
<name>A0A0F9B8T0_9ZZZZ</name>